<dbReference type="InterPro" id="IPR039421">
    <property type="entry name" value="Type_1_exporter"/>
</dbReference>
<feature type="transmembrane region" description="Helical" evidence="8">
    <location>
        <begin position="273"/>
        <end position="295"/>
    </location>
</feature>
<evidence type="ECO:0000256" key="3">
    <source>
        <dbReference type="ARBA" id="ARBA00022692"/>
    </source>
</evidence>
<dbReference type="InterPro" id="IPR003593">
    <property type="entry name" value="AAA+_ATPase"/>
</dbReference>
<evidence type="ECO:0000256" key="7">
    <source>
        <dbReference type="ARBA" id="ARBA00023136"/>
    </source>
</evidence>
<evidence type="ECO:0000313" key="12">
    <source>
        <dbReference type="EMBL" id="MTS26778.1"/>
    </source>
</evidence>
<dbReference type="PROSITE" id="PS00211">
    <property type="entry name" value="ABC_TRANSPORTER_1"/>
    <property type="match status" value="1"/>
</dbReference>
<feature type="transmembrane region" description="Helical" evidence="8">
    <location>
        <begin position="35"/>
        <end position="58"/>
    </location>
</feature>
<dbReference type="SUPFAM" id="SSF52540">
    <property type="entry name" value="P-loop containing nucleoside triphosphate hydrolases"/>
    <property type="match status" value="1"/>
</dbReference>
<evidence type="ECO:0000256" key="4">
    <source>
        <dbReference type="ARBA" id="ARBA00022741"/>
    </source>
</evidence>
<comment type="caution">
    <text evidence="11">The sequence shown here is derived from an EMBL/GenBank/DDBJ whole genome shotgun (WGS) entry which is preliminary data.</text>
</comment>
<dbReference type="SUPFAM" id="SSF90123">
    <property type="entry name" value="ABC transporter transmembrane region"/>
    <property type="match status" value="1"/>
</dbReference>
<dbReference type="GO" id="GO:0016887">
    <property type="term" value="F:ATP hydrolysis activity"/>
    <property type="evidence" value="ECO:0007669"/>
    <property type="project" value="InterPro"/>
</dbReference>
<dbReference type="InterPro" id="IPR017871">
    <property type="entry name" value="ABC_transporter-like_CS"/>
</dbReference>
<organism evidence="11 13">
    <name type="scientific">Ruthenibacterium lactatiformans</name>
    <dbReference type="NCBI Taxonomy" id="1550024"/>
    <lineage>
        <taxon>Bacteria</taxon>
        <taxon>Bacillati</taxon>
        <taxon>Bacillota</taxon>
        <taxon>Clostridia</taxon>
        <taxon>Eubacteriales</taxon>
        <taxon>Oscillospiraceae</taxon>
        <taxon>Ruthenibacterium</taxon>
    </lineage>
</organism>
<dbReference type="InterPro" id="IPR003439">
    <property type="entry name" value="ABC_transporter-like_ATP-bd"/>
</dbReference>
<dbReference type="InterPro" id="IPR011527">
    <property type="entry name" value="ABC1_TM_dom"/>
</dbReference>
<gene>
    <name evidence="12" type="ORF">GMD59_05695</name>
    <name evidence="11" type="ORF">TQ39_09860</name>
</gene>
<dbReference type="Gene3D" id="1.20.1560.10">
    <property type="entry name" value="ABC transporter type 1, transmembrane domain"/>
    <property type="match status" value="1"/>
</dbReference>
<dbReference type="EMBL" id="WMZU01000006">
    <property type="protein sequence ID" value="MTS26778.1"/>
    <property type="molecule type" value="Genomic_DNA"/>
</dbReference>
<dbReference type="Proteomes" id="UP000032483">
    <property type="component" value="Unassembled WGS sequence"/>
</dbReference>
<dbReference type="RefSeq" id="WP_009322517.1">
    <property type="nucleotide sequence ID" value="NZ_CAOJUJ010000014.1"/>
</dbReference>
<feature type="transmembrane region" description="Helical" evidence="8">
    <location>
        <begin position="70"/>
        <end position="90"/>
    </location>
</feature>
<evidence type="ECO:0000256" key="2">
    <source>
        <dbReference type="ARBA" id="ARBA00022448"/>
    </source>
</evidence>
<reference evidence="12 14" key="2">
    <citation type="journal article" date="2019" name="Nat. Med.">
        <title>A library of human gut bacterial isolates paired with longitudinal multiomics data enables mechanistic microbiome research.</title>
        <authorList>
            <person name="Poyet M."/>
            <person name="Groussin M."/>
            <person name="Gibbons S.M."/>
            <person name="Avila-Pacheco J."/>
            <person name="Jiang X."/>
            <person name="Kearney S.M."/>
            <person name="Perrotta A.R."/>
            <person name="Berdy B."/>
            <person name="Zhao S."/>
            <person name="Lieberman T.D."/>
            <person name="Swanson P.K."/>
            <person name="Smith M."/>
            <person name="Roesemann S."/>
            <person name="Alexander J.E."/>
            <person name="Rich S.A."/>
            <person name="Livny J."/>
            <person name="Vlamakis H."/>
            <person name="Clish C."/>
            <person name="Bullock K."/>
            <person name="Deik A."/>
            <person name="Scott J."/>
            <person name="Pierce K.A."/>
            <person name="Xavier R.J."/>
            <person name="Alm E.J."/>
        </authorList>
    </citation>
    <scope>NUCLEOTIDE SEQUENCE [LARGE SCALE GENOMIC DNA]</scope>
    <source>
        <strain evidence="12 14">BIOML-A4</strain>
    </source>
</reference>
<dbReference type="EMBL" id="JXXK01000012">
    <property type="protein sequence ID" value="KJF39865.1"/>
    <property type="molecule type" value="Genomic_DNA"/>
</dbReference>
<dbReference type="PATRIC" id="fig|1550024.3.peg.2248"/>
<dbReference type="PROSITE" id="PS50929">
    <property type="entry name" value="ABC_TM1F"/>
    <property type="match status" value="1"/>
</dbReference>
<sequence length="587" mass="65400">MAKRNTFGVDETLESTFSWEMIRRCFVYIRREGRLFLRAFVLQALAMVAGLCGPLFSARVLDEAVPAGNIPMVLACCALMLACIAVNILFTTLSSRCVNVIGQNIVHDLRRDLYEHLQKLSFSYFDSRPHGKILVRVINYVNSVANILSNGLISLFLQMFNLVFIVIFMLRMDARLACVVLAGLPFAVGFILFIKPMQRRGWQAYSNKSSNMNAYLNESITCMKITQLFAREQYNADVYDGLLRDSKRAWYSAVVPSMAVSPVIDLISRSVTVAIIVYGIFAAKPAVTVGVLLAMMNYASQFWGPINQLANIYNNFINNVAYLERIFEMIDEPVEVQDAPGAAVLPEIRGDVEFHDVSFAYEKDILVLKHVNFHVKQGESVALVGHTGSGKTTIINLLSRFYNCTEGRVTIDGVDISGVTLASLRAQMGLMMQESFVFTGTVMDNLRYGNLAAGDEELIRAAELVCADGFIRALPHGYDTVLTEGGAMLSQGEKQLLALARTMASDPKILILDEATSSVDTKTERELQEGVNRMLKGRTSFIVAHRLSTIRACNKIMYIDHGEIAECGTHEELLARKGLYWQLCQEM</sequence>
<evidence type="ECO:0000256" key="5">
    <source>
        <dbReference type="ARBA" id="ARBA00022840"/>
    </source>
</evidence>
<feature type="domain" description="ABC transmembrane type-1" evidence="10">
    <location>
        <begin position="39"/>
        <end position="318"/>
    </location>
</feature>
<dbReference type="CDD" id="cd03254">
    <property type="entry name" value="ABCC_Glucan_exporter_like"/>
    <property type="match status" value="1"/>
</dbReference>
<dbReference type="InterPro" id="IPR036640">
    <property type="entry name" value="ABC1_TM_sf"/>
</dbReference>
<dbReference type="Proteomes" id="UP000472755">
    <property type="component" value="Unassembled WGS sequence"/>
</dbReference>
<dbReference type="GeneID" id="42856888"/>
<keyword evidence="7 8" id="KW-0472">Membrane</keyword>
<keyword evidence="4" id="KW-0547">Nucleotide-binding</keyword>
<dbReference type="GO" id="GO:0140359">
    <property type="term" value="F:ABC-type transporter activity"/>
    <property type="evidence" value="ECO:0007669"/>
    <property type="project" value="InterPro"/>
</dbReference>
<evidence type="ECO:0000313" key="14">
    <source>
        <dbReference type="Proteomes" id="UP000472755"/>
    </source>
</evidence>
<dbReference type="PANTHER" id="PTHR24221">
    <property type="entry name" value="ATP-BINDING CASSETTE SUB-FAMILY B"/>
    <property type="match status" value="1"/>
</dbReference>
<name>A0A0D8IYT9_9FIRM</name>
<dbReference type="GO" id="GO:0005524">
    <property type="term" value="F:ATP binding"/>
    <property type="evidence" value="ECO:0007669"/>
    <property type="project" value="UniProtKB-KW"/>
</dbReference>
<evidence type="ECO:0000256" key="8">
    <source>
        <dbReference type="SAM" id="Phobius"/>
    </source>
</evidence>
<evidence type="ECO:0000256" key="6">
    <source>
        <dbReference type="ARBA" id="ARBA00022989"/>
    </source>
</evidence>
<dbReference type="Pfam" id="PF00005">
    <property type="entry name" value="ABC_tran"/>
    <property type="match status" value="1"/>
</dbReference>
<keyword evidence="6 8" id="KW-1133">Transmembrane helix</keyword>
<evidence type="ECO:0000256" key="1">
    <source>
        <dbReference type="ARBA" id="ARBA00004651"/>
    </source>
</evidence>
<protein>
    <submittedName>
        <fullName evidence="12">ATP-binding cassette domain-containing protein</fullName>
    </submittedName>
    <submittedName>
        <fullName evidence="11">Multidrug ABC transporter ATP-binding protein</fullName>
    </submittedName>
</protein>
<dbReference type="GO" id="GO:0005886">
    <property type="term" value="C:plasma membrane"/>
    <property type="evidence" value="ECO:0007669"/>
    <property type="project" value="UniProtKB-SubCell"/>
</dbReference>
<dbReference type="CDD" id="cd18545">
    <property type="entry name" value="ABC_6TM_YknV_like"/>
    <property type="match status" value="1"/>
</dbReference>
<dbReference type="FunFam" id="3.40.50.300:FF:000287">
    <property type="entry name" value="Multidrug ABC transporter ATP-binding protein"/>
    <property type="match status" value="1"/>
</dbReference>
<dbReference type="PROSITE" id="PS50893">
    <property type="entry name" value="ABC_TRANSPORTER_2"/>
    <property type="match status" value="1"/>
</dbReference>
<feature type="transmembrane region" description="Helical" evidence="8">
    <location>
        <begin position="174"/>
        <end position="194"/>
    </location>
</feature>
<proteinExistence type="predicted"/>
<reference evidence="11" key="1">
    <citation type="submission" date="2015-02" db="EMBL/GenBank/DDBJ databases">
        <title>A novel member of the family Ruminococcaceae isolated from human feces.</title>
        <authorList>
            <person name="Shkoporov A.N."/>
            <person name="Chaplin A.V."/>
            <person name="Motuzova O.V."/>
            <person name="Kafarskaia L.I."/>
            <person name="Khokhlova E.V."/>
            <person name="Efimov B.A."/>
        </authorList>
    </citation>
    <scope>NUCLEOTIDE SEQUENCE [LARGE SCALE GENOMIC DNA]</scope>
    <source>
        <strain evidence="11">585-1</strain>
    </source>
</reference>
<dbReference type="Pfam" id="PF00664">
    <property type="entry name" value="ABC_membrane"/>
    <property type="match status" value="1"/>
</dbReference>
<feature type="domain" description="ABC transporter" evidence="9">
    <location>
        <begin position="352"/>
        <end position="586"/>
    </location>
</feature>
<dbReference type="AlphaFoldDB" id="A0A0D8IYT9"/>
<evidence type="ECO:0000259" key="10">
    <source>
        <dbReference type="PROSITE" id="PS50929"/>
    </source>
</evidence>
<evidence type="ECO:0000259" key="9">
    <source>
        <dbReference type="PROSITE" id="PS50893"/>
    </source>
</evidence>
<keyword evidence="5 11" id="KW-0067">ATP-binding</keyword>
<dbReference type="SMART" id="SM00382">
    <property type="entry name" value="AAA"/>
    <property type="match status" value="1"/>
</dbReference>
<keyword evidence="3 8" id="KW-0812">Transmembrane</keyword>
<accession>A0A0D8IYT9</accession>
<evidence type="ECO:0000313" key="11">
    <source>
        <dbReference type="EMBL" id="KJF39865.1"/>
    </source>
</evidence>
<keyword evidence="2" id="KW-0813">Transport</keyword>
<dbReference type="InterPro" id="IPR027417">
    <property type="entry name" value="P-loop_NTPase"/>
</dbReference>
<keyword evidence="13" id="KW-1185">Reference proteome</keyword>
<dbReference type="Gene3D" id="3.40.50.300">
    <property type="entry name" value="P-loop containing nucleotide triphosphate hydrolases"/>
    <property type="match status" value="1"/>
</dbReference>
<feature type="transmembrane region" description="Helical" evidence="8">
    <location>
        <begin position="147"/>
        <end position="168"/>
    </location>
</feature>
<evidence type="ECO:0000313" key="13">
    <source>
        <dbReference type="Proteomes" id="UP000032483"/>
    </source>
</evidence>
<comment type="subcellular location">
    <subcellularLocation>
        <location evidence="1">Cell membrane</location>
        <topology evidence="1">Multi-pass membrane protein</topology>
    </subcellularLocation>
</comment>
<dbReference type="PANTHER" id="PTHR24221:SF436">
    <property type="entry name" value="LMO0107 PROTEIN"/>
    <property type="match status" value="1"/>
</dbReference>